<evidence type="ECO:0000259" key="5">
    <source>
        <dbReference type="Pfam" id="PF08161"/>
    </source>
</evidence>
<comment type="caution">
    <text evidence="7">The sequence shown here is derived from an EMBL/GenBank/DDBJ whole genome shotgun (WGS) entry which is preliminary data.</text>
</comment>
<feature type="compositionally biased region" description="Basic and acidic residues" evidence="4">
    <location>
        <begin position="1227"/>
        <end position="1239"/>
    </location>
</feature>
<evidence type="ECO:0000256" key="2">
    <source>
        <dbReference type="ARBA" id="ARBA00007690"/>
    </source>
</evidence>
<dbReference type="SUPFAM" id="SSF48371">
    <property type="entry name" value="ARM repeat"/>
    <property type="match status" value="1"/>
</dbReference>
<evidence type="ECO:0000256" key="1">
    <source>
        <dbReference type="ARBA" id="ARBA00004123"/>
    </source>
</evidence>
<dbReference type="InterPro" id="IPR016024">
    <property type="entry name" value="ARM-type_fold"/>
</dbReference>
<feature type="region of interest" description="Disordered" evidence="4">
    <location>
        <begin position="1034"/>
        <end position="1053"/>
    </location>
</feature>
<dbReference type="PANTHER" id="PTHR48287">
    <property type="entry name" value="ARM REPEAT SUPERFAMILY PROTEIN"/>
    <property type="match status" value="1"/>
</dbReference>
<sequence>MANFRYRMKGKGKRWKKGHSSSSNPETKRHRNVAKSRFFQEHPGEGNLTSEALKKHDALLGAGRSGSEQSQDEDGDATFRGTFKTFQTFASDWSECSNVSFNKLLKGFCPSSALHKEMLAVLAAVTEVIKTNGGKETTVEYLGALMTTLDVCESEESVTAVVMLLGMGIKKVPSEILKLKYSEMAKTFVTYLGKFAESDNTALLRSLIGCLSVLLQVQEVAVWSNPSTLQVFDTILTFTTHSKPKVRKAAQHAVCAILKGSSLLMTEGAPEHHPAASHVAKYLIQQIESGASTTTLHSLGLLKEVLATFPKPQLKASCESVLKVMTLGNVLVTSCCMQNLYGLFVSRPPSLSLPPQLNAQLITALFDYQPAPTDPQPTLAWLAVMQEAYINLARLDLSLCFAHLSRLFSAGTRLWLSDKAEVMSAATLTLKAVTEDCIGPACSVELVKAHYQTLGKLFGMIENGLTYQYHSAWCHVLHLLAVWFQVAGATCSGFMISCLKLMAELRDSYKFSNISELEFAVGRAIRSLGPETVLNAIPLQITGEETNYEFQRSWLLPVLRENVCSSQIKFFLSYFLPLATICRKRSVALEDGPDSVGVHSYKLLQSQIWALLPCFCNNPTDLKDNFKVIAKVLGTAIGEYKDLRLDTMSALRKLITSSQEANNEDNVKEMARFAKNYLPILFNLYTSKPKGTDEEGQRLAAYETVKVYLQIASPQLCEELFDRALEKLNAADMDAFVRESVLDLLRALLPYQDKSRLAQLFSICQNRLSNTKNHHEQKKAYRLLEELCGSSSDSCKAFVSDILPDLEKLLLHSLSTSAAFTKGPRLRCLSHLVMRLDRSQLDVLQQIVPEAILCCKDINEKCRSAAYSLLVLIGRVMQKLEYSGEDTMRDYIGLLLAGLAGSPNLISATILALARVTHEFRDSMSMDLVKMVLENVCLLMTTRTREIVGSALSFIKMFLTSFSYDTVAPEVSHIVKSIVGMTEDCKHHFRLKTRNLFDRLVRKFGFDTIVAVIPASDVITHKRLRNLRKIQARKKNMQAKENQDEDESDPEKSFVVRAQPKSIEEILAESEESDLEVDTVSEVKSKKKKDTNMWIHEDADSIVDFTDRTAAGKITATQPGGKGIVAVQKIKKKKSAFRTASDGRLIITEDGSGSEEEEYSHDLDSDNEEKDEDTKSRRKPAGRKRKLSGSTDASQPAMKYQAGGLGIHRPTKRPSRHGHGNSVKPGLEYRARKAKGDVKKKGKPDPYAYLPLSRKALNRRKQKKNTGQFKSLCQAAHKGAQKGTRARKNRHKK</sequence>
<dbReference type="OrthoDB" id="2192888at2759"/>
<dbReference type="PANTHER" id="PTHR48287:SF1">
    <property type="entry name" value="ARM REPEAT SUPERFAMILY PROTEIN"/>
    <property type="match status" value="1"/>
</dbReference>
<protein>
    <submittedName>
        <fullName evidence="7">RRP12-like protein</fullName>
    </submittedName>
</protein>
<organism evidence="7 8">
    <name type="scientific">Cryptotermes secundus</name>
    <dbReference type="NCBI Taxonomy" id="105785"/>
    <lineage>
        <taxon>Eukaryota</taxon>
        <taxon>Metazoa</taxon>
        <taxon>Ecdysozoa</taxon>
        <taxon>Arthropoda</taxon>
        <taxon>Hexapoda</taxon>
        <taxon>Insecta</taxon>
        <taxon>Pterygota</taxon>
        <taxon>Neoptera</taxon>
        <taxon>Polyneoptera</taxon>
        <taxon>Dictyoptera</taxon>
        <taxon>Blattodea</taxon>
        <taxon>Blattoidea</taxon>
        <taxon>Termitoidae</taxon>
        <taxon>Kalotermitidae</taxon>
        <taxon>Cryptotermitinae</taxon>
        <taxon>Cryptotermes</taxon>
    </lineage>
</organism>
<keyword evidence="8" id="KW-1185">Reference proteome</keyword>
<feature type="region of interest" description="Disordered" evidence="4">
    <location>
        <begin position="1"/>
        <end position="55"/>
    </location>
</feature>
<dbReference type="EMBL" id="NEVH01020850">
    <property type="protein sequence ID" value="PNF21318.1"/>
    <property type="molecule type" value="Genomic_DNA"/>
</dbReference>
<feature type="compositionally biased region" description="Basic residues" evidence="4">
    <location>
        <begin position="1176"/>
        <end position="1187"/>
    </location>
</feature>
<evidence type="ECO:0000313" key="8">
    <source>
        <dbReference type="Proteomes" id="UP000235965"/>
    </source>
</evidence>
<reference evidence="7 8" key="1">
    <citation type="submission" date="2017-12" db="EMBL/GenBank/DDBJ databases">
        <title>Hemimetabolous genomes reveal molecular basis of termite eusociality.</title>
        <authorList>
            <person name="Harrison M.C."/>
            <person name="Jongepier E."/>
            <person name="Robertson H.M."/>
            <person name="Arning N."/>
            <person name="Bitard-Feildel T."/>
            <person name="Chao H."/>
            <person name="Childers C.P."/>
            <person name="Dinh H."/>
            <person name="Doddapaneni H."/>
            <person name="Dugan S."/>
            <person name="Gowin J."/>
            <person name="Greiner C."/>
            <person name="Han Y."/>
            <person name="Hu H."/>
            <person name="Hughes D.S.T."/>
            <person name="Huylmans A.-K."/>
            <person name="Kemena C."/>
            <person name="Kremer L.P.M."/>
            <person name="Lee S.L."/>
            <person name="Lopez-Ezquerra A."/>
            <person name="Mallet L."/>
            <person name="Monroy-Kuhn J.M."/>
            <person name="Moser A."/>
            <person name="Murali S.C."/>
            <person name="Muzny D.M."/>
            <person name="Otani S."/>
            <person name="Piulachs M.-D."/>
            <person name="Poelchau M."/>
            <person name="Qu J."/>
            <person name="Schaub F."/>
            <person name="Wada-Katsumata A."/>
            <person name="Worley K.C."/>
            <person name="Xie Q."/>
            <person name="Ylla G."/>
            <person name="Poulsen M."/>
            <person name="Gibbs R.A."/>
            <person name="Schal C."/>
            <person name="Richards S."/>
            <person name="Belles X."/>
            <person name="Korb J."/>
            <person name="Bornberg-Bauer E."/>
        </authorList>
    </citation>
    <scope>NUCLEOTIDE SEQUENCE [LARGE SCALE GENOMIC DNA]</scope>
    <source>
        <tissue evidence="7">Whole body</tissue>
    </source>
</reference>
<evidence type="ECO:0000313" key="7">
    <source>
        <dbReference type="EMBL" id="PNF21318.1"/>
    </source>
</evidence>
<dbReference type="STRING" id="105785.A0A2J7PYA8"/>
<feature type="region of interest" description="Disordered" evidence="4">
    <location>
        <begin position="1145"/>
        <end position="1293"/>
    </location>
</feature>
<dbReference type="InterPro" id="IPR052087">
    <property type="entry name" value="RRP12"/>
</dbReference>
<dbReference type="FunCoup" id="A0A2J7PYA8">
    <property type="interactions" value="1386"/>
</dbReference>
<evidence type="ECO:0000256" key="3">
    <source>
        <dbReference type="ARBA" id="ARBA00023242"/>
    </source>
</evidence>
<proteinExistence type="inferred from homology"/>
<feature type="domain" description="RRP12 HEAT" evidence="5">
    <location>
        <begin position="417"/>
        <end position="688"/>
    </location>
</feature>
<dbReference type="InterPro" id="IPR057860">
    <property type="entry name" value="HEAT_RRP12_N"/>
</dbReference>
<feature type="compositionally biased region" description="Basic residues" evidence="4">
    <location>
        <begin position="1"/>
        <end position="19"/>
    </location>
</feature>
<feature type="compositionally biased region" description="Basic residues" evidence="4">
    <location>
        <begin position="1284"/>
        <end position="1293"/>
    </location>
</feature>
<feature type="domain" description="RRP12 N-terminal HEAT" evidence="6">
    <location>
        <begin position="108"/>
        <end position="344"/>
    </location>
</feature>
<feature type="compositionally biased region" description="Acidic residues" evidence="4">
    <location>
        <begin position="1152"/>
        <end position="1171"/>
    </location>
</feature>
<dbReference type="InterPro" id="IPR011989">
    <property type="entry name" value="ARM-like"/>
</dbReference>
<gene>
    <name evidence="7" type="ORF">B7P43_G02119</name>
</gene>
<accession>A0A2J7PYA8</accession>
<dbReference type="GO" id="GO:0005634">
    <property type="term" value="C:nucleus"/>
    <property type="evidence" value="ECO:0007669"/>
    <property type="project" value="UniProtKB-SubCell"/>
</dbReference>
<feature type="compositionally biased region" description="Basic residues" evidence="4">
    <location>
        <begin position="1209"/>
        <end position="1219"/>
    </location>
</feature>
<dbReference type="InterPro" id="IPR012978">
    <property type="entry name" value="HEAT_RRP12"/>
</dbReference>
<dbReference type="Pfam" id="PF08161">
    <property type="entry name" value="RRP12_HEAT"/>
    <property type="match status" value="1"/>
</dbReference>
<comment type="subcellular location">
    <subcellularLocation>
        <location evidence="1">Nucleus</location>
    </subcellularLocation>
</comment>
<dbReference type="Proteomes" id="UP000235965">
    <property type="component" value="Unassembled WGS sequence"/>
</dbReference>
<dbReference type="Gene3D" id="1.25.10.10">
    <property type="entry name" value="Leucine-rich Repeat Variant"/>
    <property type="match status" value="3"/>
</dbReference>
<keyword evidence="3" id="KW-0539">Nucleus</keyword>
<dbReference type="Pfam" id="PF25772">
    <property type="entry name" value="HEAT_RRP12_N"/>
    <property type="match status" value="1"/>
</dbReference>
<evidence type="ECO:0000256" key="4">
    <source>
        <dbReference type="SAM" id="MobiDB-lite"/>
    </source>
</evidence>
<comment type="similarity">
    <text evidence="2">Belongs to the RRP12 family.</text>
</comment>
<dbReference type="InParanoid" id="A0A2J7PYA8"/>
<name>A0A2J7PYA8_9NEOP</name>
<evidence type="ECO:0000259" key="6">
    <source>
        <dbReference type="Pfam" id="PF25772"/>
    </source>
</evidence>